<evidence type="ECO:0000313" key="2">
    <source>
        <dbReference type="EMBL" id="WOH00386.1"/>
    </source>
</evidence>
<dbReference type="PANTHER" id="PTHR34936">
    <property type="entry name" value="EXPRESSED PROTEIN"/>
    <property type="match status" value="1"/>
</dbReference>
<organism evidence="2 3">
    <name type="scientific">Daucus carota subsp. sativus</name>
    <name type="common">Carrot</name>
    <dbReference type="NCBI Taxonomy" id="79200"/>
    <lineage>
        <taxon>Eukaryota</taxon>
        <taxon>Viridiplantae</taxon>
        <taxon>Streptophyta</taxon>
        <taxon>Embryophyta</taxon>
        <taxon>Tracheophyta</taxon>
        <taxon>Spermatophyta</taxon>
        <taxon>Magnoliopsida</taxon>
        <taxon>eudicotyledons</taxon>
        <taxon>Gunneridae</taxon>
        <taxon>Pentapetalae</taxon>
        <taxon>asterids</taxon>
        <taxon>campanulids</taxon>
        <taxon>Apiales</taxon>
        <taxon>Apiaceae</taxon>
        <taxon>Apioideae</taxon>
        <taxon>Scandiceae</taxon>
        <taxon>Daucinae</taxon>
        <taxon>Daucus</taxon>
        <taxon>Daucus sect. Daucus</taxon>
    </lineage>
</organism>
<evidence type="ECO:0000256" key="1">
    <source>
        <dbReference type="SAM" id="Phobius"/>
    </source>
</evidence>
<dbReference type="EMBL" id="CP093347">
    <property type="protein sequence ID" value="WOH00386.1"/>
    <property type="molecule type" value="Genomic_DNA"/>
</dbReference>
<keyword evidence="1" id="KW-1133">Transmembrane helix</keyword>
<keyword evidence="1" id="KW-0472">Membrane</keyword>
<accession>A0AAF0X248</accession>
<sequence>MITRAKLVEQLREYQIRSQHKYSALVFFSPKPQIRTWADVTVAILLLALFSILVISSLVTLYFRHFWLCLSIICIGIFIPLRLRNSRKSLARKRERRMLLPLSM</sequence>
<feature type="transmembrane region" description="Helical" evidence="1">
    <location>
        <begin position="65"/>
        <end position="83"/>
    </location>
</feature>
<proteinExistence type="predicted"/>
<name>A0AAF0X248_DAUCS</name>
<keyword evidence="3" id="KW-1185">Reference proteome</keyword>
<protein>
    <submittedName>
        <fullName evidence="2">Uncharacterized protein</fullName>
    </submittedName>
</protein>
<reference evidence="2" key="1">
    <citation type="journal article" date="2016" name="Nat. Genet.">
        <title>A high-quality carrot genome assembly provides new insights into carotenoid accumulation and asterid genome evolution.</title>
        <authorList>
            <person name="Iorizzo M."/>
            <person name="Ellison S."/>
            <person name="Senalik D."/>
            <person name="Zeng P."/>
            <person name="Satapoomin P."/>
            <person name="Huang J."/>
            <person name="Bowman M."/>
            <person name="Iovene M."/>
            <person name="Sanseverino W."/>
            <person name="Cavagnaro P."/>
            <person name="Yildiz M."/>
            <person name="Macko-Podgorni A."/>
            <person name="Moranska E."/>
            <person name="Grzebelus E."/>
            <person name="Grzebelus D."/>
            <person name="Ashrafi H."/>
            <person name="Zheng Z."/>
            <person name="Cheng S."/>
            <person name="Spooner D."/>
            <person name="Van Deynze A."/>
            <person name="Simon P."/>
        </authorList>
    </citation>
    <scope>NUCLEOTIDE SEQUENCE</scope>
    <source>
        <tissue evidence="2">Leaf</tissue>
    </source>
</reference>
<reference evidence="2" key="2">
    <citation type="submission" date="2022-03" db="EMBL/GenBank/DDBJ databases">
        <title>Draft title - Genomic analysis of global carrot germplasm unveils the trajectory of domestication and the origin of high carotenoid orange carrot.</title>
        <authorList>
            <person name="Iorizzo M."/>
            <person name="Ellison S."/>
            <person name="Senalik D."/>
            <person name="Macko-Podgorni A."/>
            <person name="Grzebelus D."/>
            <person name="Bostan H."/>
            <person name="Rolling W."/>
            <person name="Curaba J."/>
            <person name="Simon P."/>
        </authorList>
    </citation>
    <scope>NUCLEOTIDE SEQUENCE</scope>
    <source>
        <tissue evidence="2">Leaf</tissue>
    </source>
</reference>
<gene>
    <name evidence="2" type="ORF">DCAR_0519745</name>
</gene>
<evidence type="ECO:0000313" key="3">
    <source>
        <dbReference type="Proteomes" id="UP000077755"/>
    </source>
</evidence>
<keyword evidence="1" id="KW-0812">Transmembrane</keyword>
<feature type="transmembrane region" description="Helical" evidence="1">
    <location>
        <begin position="37"/>
        <end position="59"/>
    </location>
</feature>
<dbReference type="Proteomes" id="UP000077755">
    <property type="component" value="Chromosome 5"/>
</dbReference>
<dbReference type="PANTHER" id="PTHR34936:SF2">
    <property type="entry name" value="EXPRESSED PROTEIN"/>
    <property type="match status" value="1"/>
</dbReference>
<dbReference type="AlphaFoldDB" id="A0AAF0X248"/>